<accession>A0A0H2YTF8</accession>
<keyword evidence="1" id="KW-0472">Membrane</keyword>
<keyword evidence="1" id="KW-1133">Transmembrane helix</keyword>
<evidence type="ECO:0008006" key="4">
    <source>
        <dbReference type="Google" id="ProtNLM"/>
    </source>
</evidence>
<proteinExistence type="predicted"/>
<dbReference type="Pfam" id="PF04304">
    <property type="entry name" value="DUF454"/>
    <property type="match status" value="1"/>
</dbReference>
<evidence type="ECO:0000313" key="3">
    <source>
        <dbReference type="Proteomes" id="UP000001823"/>
    </source>
</evidence>
<dbReference type="PIRSF" id="PIRSF016789">
    <property type="entry name" value="DUF454"/>
    <property type="match status" value="1"/>
</dbReference>
<dbReference type="EMBL" id="CP000246">
    <property type="protein sequence ID" value="ABG84298.1"/>
    <property type="molecule type" value="Genomic_DNA"/>
</dbReference>
<keyword evidence="3" id="KW-1185">Reference proteome</keyword>
<evidence type="ECO:0000256" key="1">
    <source>
        <dbReference type="SAM" id="Phobius"/>
    </source>
</evidence>
<organism evidence="2 3">
    <name type="scientific">Clostridium perfringens (strain ATCC 13124 / DSM 756 / JCM 1290 / NCIMB 6125 / NCTC 8237 / Type A)</name>
    <dbReference type="NCBI Taxonomy" id="195103"/>
    <lineage>
        <taxon>Bacteria</taxon>
        <taxon>Bacillati</taxon>
        <taxon>Bacillota</taxon>
        <taxon>Clostridia</taxon>
        <taxon>Eubacteriales</taxon>
        <taxon>Clostridiaceae</taxon>
        <taxon>Clostridium</taxon>
    </lineage>
</organism>
<dbReference type="PaxDb" id="195103-CPF_0218"/>
<dbReference type="GeneID" id="93000481"/>
<dbReference type="GO" id="GO:0005886">
    <property type="term" value="C:plasma membrane"/>
    <property type="evidence" value="ECO:0007669"/>
    <property type="project" value="TreeGrafter"/>
</dbReference>
<gene>
    <name evidence="2" type="ordered locus">CPF_0218</name>
</gene>
<dbReference type="InterPro" id="IPR007401">
    <property type="entry name" value="DUF454"/>
</dbReference>
<dbReference type="PANTHER" id="PTHR35813:SF1">
    <property type="entry name" value="INNER MEMBRANE PROTEIN YBAN"/>
    <property type="match status" value="1"/>
</dbReference>
<dbReference type="eggNOG" id="COG2832">
    <property type="taxonomic scope" value="Bacteria"/>
</dbReference>
<reference evidence="2 3" key="1">
    <citation type="journal article" date="2006" name="Genome Res.">
        <title>Skewed genomic variability in strains of the toxigenic bacterial pathogen, Clostridium perfringens.</title>
        <authorList>
            <person name="Myers G.S."/>
            <person name="Rasko D.A."/>
            <person name="Cheung J.K."/>
            <person name="Ravel J."/>
            <person name="Seshadri R."/>
            <person name="Deboy R.T."/>
            <person name="Ren Q."/>
            <person name="Varga J."/>
            <person name="Awad M.M."/>
            <person name="Brinkac L.M."/>
            <person name="Daugherty S.C."/>
            <person name="Haft D.H."/>
            <person name="Dodson R.J."/>
            <person name="Madupu R."/>
            <person name="Nelson W.C."/>
            <person name="Rosovitz M.J."/>
            <person name="Sullivan S.A."/>
            <person name="Khouri H."/>
            <person name="Dimitrov G.I."/>
            <person name="Watkins K.L."/>
            <person name="Mulligan S."/>
            <person name="Benton J."/>
            <person name="Radune D."/>
            <person name="Fisher D.J."/>
            <person name="Atkins H.S."/>
            <person name="Hiscox T."/>
            <person name="Jost B.H."/>
            <person name="Billington S.J."/>
            <person name="Songer J.G."/>
            <person name="McClane B.A."/>
            <person name="Titball R.W."/>
            <person name="Rood J.I."/>
            <person name="Melville S.B."/>
            <person name="Paulsen I.T."/>
        </authorList>
    </citation>
    <scope>NUCLEOTIDE SEQUENCE [LARGE SCALE GENOMIC DNA]</scope>
    <source>
        <strain evidence="3">ATCC 13124 / DSM 756 / JCM 1290 / NCIMB 6125 / NCTC 8237 / S 107 / Type A</strain>
    </source>
</reference>
<sequence>MSLLKIFYVILGFISLGLGLIGIILPILPTTPFLLLTAFCFVKGSDKFDKWFKGTKIYKNHLESFEKNRAMTLKTKLTILLTADIMLLFPLILSKSIHLKIFIVILMMFKFYYFIFRIKTVKVGEVVEQNR</sequence>
<dbReference type="RefSeq" id="WP_003458262.1">
    <property type="nucleotide sequence ID" value="NC_008261.1"/>
</dbReference>
<feature type="transmembrane region" description="Helical" evidence="1">
    <location>
        <begin position="99"/>
        <end position="116"/>
    </location>
</feature>
<protein>
    <recommendedName>
        <fullName evidence="4">DUF454 domain-containing protein</fullName>
    </recommendedName>
</protein>
<feature type="transmembrane region" description="Helical" evidence="1">
    <location>
        <begin position="6"/>
        <end position="28"/>
    </location>
</feature>
<name>A0A0H2YTF8_CLOP1</name>
<dbReference type="AlphaFoldDB" id="A0A0H2YTF8"/>
<dbReference type="PANTHER" id="PTHR35813">
    <property type="entry name" value="INNER MEMBRANE PROTEIN YBAN"/>
    <property type="match status" value="1"/>
</dbReference>
<dbReference type="HOGENOM" id="CLU_113299_3_0_9"/>
<evidence type="ECO:0000313" key="2">
    <source>
        <dbReference type="EMBL" id="ABG84298.1"/>
    </source>
</evidence>
<dbReference type="KEGG" id="cpf:CPF_0218"/>
<dbReference type="STRING" id="195103.CPF_0218"/>
<dbReference type="Proteomes" id="UP000001823">
    <property type="component" value="Chromosome"/>
</dbReference>
<keyword evidence="1" id="KW-0812">Transmembrane</keyword>